<reference evidence="8" key="2">
    <citation type="submission" date="2016-11" db="EMBL/GenBank/DDBJ databases">
        <authorList>
            <person name="Jaros S."/>
            <person name="Januszkiewicz K."/>
            <person name="Wedrychowicz H."/>
        </authorList>
    </citation>
    <scope>NUCLEOTIDE SEQUENCE [LARGE SCALE GENOMIC DNA]</scope>
    <source>
        <strain evidence="8">DX253</strain>
    </source>
</reference>
<evidence type="ECO:0000313" key="7">
    <source>
        <dbReference type="EMBL" id="EFW92892.1"/>
    </source>
</evidence>
<comment type="cofactor">
    <cofactor evidence="1">
        <name>FAD</name>
        <dbReference type="ChEBI" id="CHEBI:57692"/>
    </cofactor>
</comment>
<keyword evidence="3" id="KW-0285">Flavoprotein</keyword>
<gene>
    <name evidence="8" type="ORF">SAMN05444342_0561</name>
    <name evidence="7" type="ORF">ZOD2009_08479</name>
</gene>
<dbReference type="EMBL" id="FRAN01000001">
    <property type="protein sequence ID" value="SHK09688.1"/>
    <property type="molecule type" value="Genomic_DNA"/>
</dbReference>
<comment type="similarity">
    <text evidence="2">Belongs to the NADH dehydrogenase family.</text>
</comment>
<evidence type="ECO:0000256" key="1">
    <source>
        <dbReference type="ARBA" id="ARBA00001974"/>
    </source>
</evidence>
<protein>
    <submittedName>
        <fullName evidence="7">FAD-dependent pyridine nucleotide-disulfide oxidoreductase</fullName>
    </submittedName>
    <submittedName>
        <fullName evidence="8">NADH dehydrogenase</fullName>
    </submittedName>
</protein>
<feature type="domain" description="FAD/NAD(P)-binding" evidence="6">
    <location>
        <begin position="1"/>
        <end position="285"/>
    </location>
</feature>
<evidence type="ECO:0000256" key="3">
    <source>
        <dbReference type="ARBA" id="ARBA00022630"/>
    </source>
</evidence>
<accession>E7QSC3</accession>
<dbReference type="Proteomes" id="UP000184203">
    <property type="component" value="Unassembled WGS sequence"/>
</dbReference>
<sequence length="369" mass="39367">MDIAVLGAGYAGLSLARKLETDLSDDATIVVVEETGEHLVQHELHRVIRRPSLADQISIPLTDVLDCEVRETRVESVDPDENRVRLEDDVLEYDYAAVCLGAETAFYDLPGVEEYAIPLKRLEHAREIREGFLSADGGRVVVGGAGLSGVQVAGELAALADEEEKNVEIVLLEQFETVAPAFPANFQEAVRDQLERRDIDIRTGTAVSRADDDTITLEDGETFAYDLFVWTGGIRGSDAMGGDRARVDSTLRLGDGTFVVGDAAQVVDGDGEAVPASAQSAVREARVVAKNIVRLVEGDDVFDPRLDQFTFDSPGWLVSVGDGAVAQIGPTVVTGRAAKALKATVGAGYLSSVGAVRNAVDLIGEELGD</sequence>
<dbReference type="PANTHER" id="PTHR42913">
    <property type="entry name" value="APOPTOSIS-INDUCING FACTOR 1"/>
    <property type="match status" value="1"/>
</dbReference>
<evidence type="ECO:0000256" key="4">
    <source>
        <dbReference type="ARBA" id="ARBA00022827"/>
    </source>
</evidence>
<dbReference type="AlphaFoldDB" id="E7QSC3"/>
<dbReference type="Pfam" id="PF07992">
    <property type="entry name" value="Pyr_redox_2"/>
    <property type="match status" value="1"/>
</dbReference>
<keyword evidence="5" id="KW-0560">Oxidoreductase</keyword>
<evidence type="ECO:0000313" key="8">
    <source>
        <dbReference type="EMBL" id="SHK09688.1"/>
    </source>
</evidence>
<dbReference type="RefSeq" id="WP_007978839.1">
    <property type="nucleotide sequence ID" value="NZ_AEMG01000006.1"/>
</dbReference>
<evidence type="ECO:0000313" key="9">
    <source>
        <dbReference type="Proteomes" id="UP000003751"/>
    </source>
</evidence>
<dbReference type="PATRIC" id="fig|797209.4.peg.1696"/>
<dbReference type="SUPFAM" id="SSF51905">
    <property type="entry name" value="FAD/NAD(P)-binding domain"/>
    <property type="match status" value="1"/>
</dbReference>
<dbReference type="OrthoDB" id="38899at2157"/>
<name>E7QSC3_HALPU</name>
<keyword evidence="10" id="KW-1185">Reference proteome</keyword>
<dbReference type="InterPro" id="IPR023753">
    <property type="entry name" value="FAD/NAD-binding_dom"/>
</dbReference>
<dbReference type="PANTHER" id="PTHR42913:SF3">
    <property type="entry name" value="64 KDA MITOCHONDRIAL NADH DEHYDROGENASE (EUROFUNG)"/>
    <property type="match status" value="1"/>
</dbReference>
<dbReference type="EMBL" id="AEMG01000006">
    <property type="protein sequence ID" value="EFW92892.1"/>
    <property type="molecule type" value="Genomic_DNA"/>
</dbReference>
<proteinExistence type="inferred from homology"/>
<dbReference type="Gene3D" id="3.50.50.100">
    <property type="match status" value="1"/>
</dbReference>
<dbReference type="InterPro" id="IPR036188">
    <property type="entry name" value="FAD/NAD-bd_sf"/>
</dbReference>
<keyword evidence="4" id="KW-0274">FAD</keyword>
<dbReference type="InterPro" id="IPR051169">
    <property type="entry name" value="NADH-Q_oxidoreductase"/>
</dbReference>
<evidence type="ECO:0000313" key="10">
    <source>
        <dbReference type="Proteomes" id="UP000184203"/>
    </source>
</evidence>
<evidence type="ECO:0000256" key="5">
    <source>
        <dbReference type="ARBA" id="ARBA00023002"/>
    </source>
</evidence>
<dbReference type="eggNOG" id="arCOG01067">
    <property type="taxonomic scope" value="Archaea"/>
</dbReference>
<organism evidence="7 9">
    <name type="scientific">Haladaptatus paucihalophilus DX253</name>
    <dbReference type="NCBI Taxonomy" id="797209"/>
    <lineage>
        <taxon>Archaea</taxon>
        <taxon>Methanobacteriati</taxon>
        <taxon>Methanobacteriota</taxon>
        <taxon>Stenosarchaea group</taxon>
        <taxon>Halobacteria</taxon>
        <taxon>Halobacteriales</taxon>
        <taxon>Haladaptataceae</taxon>
        <taxon>Haladaptatus</taxon>
    </lineage>
</organism>
<reference evidence="10" key="3">
    <citation type="submission" date="2016-11" db="EMBL/GenBank/DDBJ databases">
        <authorList>
            <person name="Varghese N."/>
            <person name="Submissions S."/>
        </authorList>
    </citation>
    <scope>NUCLEOTIDE SEQUENCE [LARGE SCALE GENOMIC DNA]</scope>
    <source>
        <strain evidence="10">DX253</strain>
    </source>
</reference>
<reference evidence="7 9" key="1">
    <citation type="journal article" date="2014" name="ISME J.">
        <title>Trehalose/2-sulfotrehalose biosynthesis and glycine-betaine uptake are widely spread mechanisms for osmoadaptation in the Halobacteriales.</title>
        <authorList>
            <person name="Youssef N.H."/>
            <person name="Savage-Ashlock K.N."/>
            <person name="McCully A.L."/>
            <person name="Luedtke B."/>
            <person name="Shaw E.I."/>
            <person name="Hoff W.D."/>
            <person name="Elshahed M.S."/>
        </authorList>
    </citation>
    <scope>NUCLEOTIDE SEQUENCE [LARGE SCALE GENOMIC DNA]</scope>
    <source>
        <strain evidence="7 9">DX253</strain>
    </source>
</reference>
<evidence type="ECO:0000256" key="2">
    <source>
        <dbReference type="ARBA" id="ARBA00005272"/>
    </source>
</evidence>
<evidence type="ECO:0000259" key="6">
    <source>
        <dbReference type="Pfam" id="PF07992"/>
    </source>
</evidence>
<dbReference type="GO" id="GO:0019646">
    <property type="term" value="P:aerobic electron transport chain"/>
    <property type="evidence" value="ECO:0007669"/>
    <property type="project" value="TreeGrafter"/>
</dbReference>
<dbReference type="GO" id="GO:0003955">
    <property type="term" value="F:NAD(P)H dehydrogenase (quinone) activity"/>
    <property type="evidence" value="ECO:0007669"/>
    <property type="project" value="TreeGrafter"/>
</dbReference>
<dbReference type="Proteomes" id="UP000003751">
    <property type="component" value="Unassembled WGS sequence"/>
</dbReference>
<dbReference type="STRING" id="797209.GCA_000376445_00377"/>